<dbReference type="OrthoDB" id="3596604at2759"/>
<keyword evidence="2" id="KW-1133">Transmembrane helix</keyword>
<feature type="region of interest" description="Disordered" evidence="1">
    <location>
        <begin position="1"/>
        <end position="103"/>
    </location>
</feature>
<feature type="compositionally biased region" description="Pro residues" evidence="1">
    <location>
        <begin position="61"/>
        <end position="70"/>
    </location>
</feature>
<feature type="transmembrane region" description="Helical" evidence="2">
    <location>
        <begin position="576"/>
        <end position="601"/>
    </location>
</feature>
<evidence type="ECO:0000256" key="2">
    <source>
        <dbReference type="SAM" id="Phobius"/>
    </source>
</evidence>
<keyword evidence="2" id="KW-0472">Membrane</keyword>
<keyword evidence="4" id="KW-1185">Reference proteome</keyword>
<proteinExistence type="predicted"/>
<dbReference type="AlphaFoldDB" id="A0A0D2D7A0"/>
<dbReference type="EMBL" id="KN847041">
    <property type="protein sequence ID" value="KIW31589.1"/>
    <property type="molecule type" value="Genomic_DNA"/>
</dbReference>
<feature type="transmembrane region" description="Helical" evidence="2">
    <location>
        <begin position="262"/>
        <end position="285"/>
    </location>
</feature>
<feature type="transmembrane region" description="Helical" evidence="2">
    <location>
        <begin position="187"/>
        <end position="207"/>
    </location>
</feature>
<dbReference type="Proteomes" id="UP000054466">
    <property type="component" value="Unassembled WGS sequence"/>
</dbReference>
<organism evidence="3 4">
    <name type="scientific">Cladophialophora immunda</name>
    <dbReference type="NCBI Taxonomy" id="569365"/>
    <lineage>
        <taxon>Eukaryota</taxon>
        <taxon>Fungi</taxon>
        <taxon>Dikarya</taxon>
        <taxon>Ascomycota</taxon>
        <taxon>Pezizomycotina</taxon>
        <taxon>Eurotiomycetes</taxon>
        <taxon>Chaetothyriomycetidae</taxon>
        <taxon>Chaetothyriales</taxon>
        <taxon>Herpotrichiellaceae</taxon>
        <taxon>Cladophialophora</taxon>
    </lineage>
</organism>
<name>A0A0D2D7A0_9EURO</name>
<evidence type="ECO:0000313" key="4">
    <source>
        <dbReference type="Proteomes" id="UP000054466"/>
    </source>
</evidence>
<keyword evidence="2" id="KW-0812">Transmembrane</keyword>
<reference evidence="3 4" key="1">
    <citation type="submission" date="2015-01" db="EMBL/GenBank/DDBJ databases">
        <title>The Genome Sequence of Cladophialophora immunda CBS83496.</title>
        <authorList>
            <consortium name="The Broad Institute Genomics Platform"/>
            <person name="Cuomo C."/>
            <person name="de Hoog S."/>
            <person name="Gorbushina A."/>
            <person name="Stielow B."/>
            <person name="Teixiera M."/>
            <person name="Abouelleil A."/>
            <person name="Chapman S.B."/>
            <person name="Priest M."/>
            <person name="Young S.K."/>
            <person name="Wortman J."/>
            <person name="Nusbaum C."/>
            <person name="Birren B."/>
        </authorList>
    </citation>
    <scope>NUCLEOTIDE SEQUENCE [LARGE SCALE GENOMIC DNA]</scope>
    <source>
        <strain evidence="3 4">CBS 83496</strain>
    </source>
</reference>
<feature type="transmembrane region" description="Helical" evidence="2">
    <location>
        <begin position="149"/>
        <end position="175"/>
    </location>
</feature>
<dbReference type="VEuPathDB" id="FungiDB:PV07_03219"/>
<sequence>MAAEAPGNYSPLPTGDDDDGVGGQQGHIQENAHDDVDHDVESHSPHDSETTNVPIIEISPTPSPPSPLSPPTRLNTGNSDTISLSQTLPQPGARPAVQSLDKRRSSSLSGWKERIYSSITPSLHEVLELKCSDHNTSREYRHHKQRNRLLRLTIGEWFNSLVLCVVYFGILYSYSKKQTISVPQRRMFNALTTGVSLLLGVNLAASLRSYAKLLRWRMLAACYRPLETFDLVMGCDSLLNVMRLLWKARNQRRRYLPSRTQVLCILWLLVHLAVTILVGIIGLNYNLDTSNDFVLLRKGNISIVDLNALSTGDYPADLAAVQEWGVRGETTNPLDYESGVVEQYQSYFSSWDGFTFYYFQDQNPDDPNSVGVSSRYIESQAYCQDFTVTEGLYGNLSYIIYHDGEKDVNRSLPASPGPGGLLTISKLNSTCGDGCVEIHTFQAAAYPDDNGGVGDDDENAVGTYFICNNTVPQVGDDYSEVTIDYEIYSIVGRMLAGAIGWSDNPPTADGKEEYAVYTNTSQLSFSGTLGPLDMANVISSFTMGAISFMDNSPAMYRKNIAGRDQPFAAQVLKVTWRYAGTILAVIPFIHFCTLVAVILWANKAIIKDDSHLAIAKVYHTLLRELGDRGCLLRGDEIVAVMGNPQVAYGWQASNEYDGAMHVDVFQGLMRVEKVFAEGMYDGSSKVHRSTANTERTGSARKRYRDVDAADYF</sequence>
<evidence type="ECO:0000256" key="1">
    <source>
        <dbReference type="SAM" id="MobiDB-lite"/>
    </source>
</evidence>
<accession>A0A0D2D7A0</accession>
<dbReference type="HOGENOM" id="CLU_020820_0_0_1"/>
<dbReference type="GeneID" id="27342413"/>
<gene>
    <name evidence="3" type="ORF">PV07_03219</name>
</gene>
<feature type="compositionally biased region" description="Polar residues" evidence="1">
    <location>
        <begin position="72"/>
        <end position="89"/>
    </location>
</feature>
<feature type="compositionally biased region" description="Basic and acidic residues" evidence="1">
    <location>
        <begin position="30"/>
        <end position="49"/>
    </location>
</feature>
<evidence type="ECO:0000313" key="3">
    <source>
        <dbReference type="EMBL" id="KIW31589.1"/>
    </source>
</evidence>
<dbReference type="RefSeq" id="XP_016251805.1">
    <property type="nucleotide sequence ID" value="XM_016389903.1"/>
</dbReference>
<protein>
    <submittedName>
        <fullName evidence="3">Uncharacterized protein</fullName>
    </submittedName>
</protein>